<protein>
    <submittedName>
        <fullName evidence="3">Zinc finger protein 62 -like protein</fullName>
    </submittedName>
</protein>
<keyword evidence="1" id="KW-0479">Metal-binding</keyword>
<organism evidence="3 4">
    <name type="scientific">Caligus rogercresseyi</name>
    <name type="common">Sea louse</name>
    <dbReference type="NCBI Taxonomy" id="217165"/>
    <lineage>
        <taxon>Eukaryota</taxon>
        <taxon>Metazoa</taxon>
        <taxon>Ecdysozoa</taxon>
        <taxon>Arthropoda</taxon>
        <taxon>Crustacea</taxon>
        <taxon>Multicrustacea</taxon>
        <taxon>Hexanauplia</taxon>
        <taxon>Copepoda</taxon>
        <taxon>Siphonostomatoida</taxon>
        <taxon>Caligidae</taxon>
        <taxon>Caligus</taxon>
    </lineage>
</organism>
<keyword evidence="1" id="KW-0863">Zinc-finger</keyword>
<dbReference type="PROSITE" id="PS50157">
    <property type="entry name" value="ZINC_FINGER_C2H2_2"/>
    <property type="match status" value="1"/>
</dbReference>
<sequence length="100" mass="11494">MHMNLHLGRNVHACKFCERTFAHKHVYESHLRTHTERSPFAVGSVDDPLVTGAIAQRIRKSADPLKHLLLFLRLLLLLLAMRATAKLKRKQNQDPSRHPS</sequence>
<dbReference type="AlphaFoldDB" id="A0A7T8GV90"/>
<accession>A0A7T8GV90</accession>
<dbReference type="GO" id="GO:0008270">
    <property type="term" value="F:zinc ion binding"/>
    <property type="evidence" value="ECO:0007669"/>
    <property type="project" value="UniProtKB-KW"/>
</dbReference>
<evidence type="ECO:0000256" key="1">
    <source>
        <dbReference type="PROSITE-ProRule" id="PRU00042"/>
    </source>
</evidence>
<reference evidence="4" key="1">
    <citation type="submission" date="2021-01" db="EMBL/GenBank/DDBJ databases">
        <title>Caligus Genome Assembly.</title>
        <authorList>
            <person name="Gallardo-Escarate C."/>
        </authorList>
    </citation>
    <scope>NUCLEOTIDE SEQUENCE [LARGE SCALE GENOMIC DNA]</scope>
</reference>
<dbReference type="Proteomes" id="UP000595437">
    <property type="component" value="Chromosome 13"/>
</dbReference>
<keyword evidence="1" id="KW-0862">Zinc</keyword>
<dbReference type="PROSITE" id="PS00028">
    <property type="entry name" value="ZINC_FINGER_C2H2_1"/>
    <property type="match status" value="1"/>
</dbReference>
<dbReference type="EMBL" id="CP045902">
    <property type="protein sequence ID" value="QQP38450.1"/>
    <property type="molecule type" value="Genomic_DNA"/>
</dbReference>
<dbReference type="InterPro" id="IPR013087">
    <property type="entry name" value="Znf_C2H2_type"/>
</dbReference>
<feature type="domain" description="C2H2-type" evidence="2">
    <location>
        <begin position="12"/>
        <end position="39"/>
    </location>
</feature>
<dbReference type="InterPro" id="IPR036236">
    <property type="entry name" value="Znf_C2H2_sf"/>
</dbReference>
<dbReference type="Gene3D" id="3.30.160.60">
    <property type="entry name" value="Classic Zinc Finger"/>
    <property type="match status" value="1"/>
</dbReference>
<evidence type="ECO:0000313" key="3">
    <source>
        <dbReference type="EMBL" id="QQP38450.1"/>
    </source>
</evidence>
<gene>
    <name evidence="3" type="ORF">FKW44_019022</name>
</gene>
<evidence type="ECO:0000259" key="2">
    <source>
        <dbReference type="PROSITE" id="PS50157"/>
    </source>
</evidence>
<name>A0A7T8GV90_CALRO</name>
<proteinExistence type="predicted"/>
<evidence type="ECO:0000313" key="4">
    <source>
        <dbReference type="Proteomes" id="UP000595437"/>
    </source>
</evidence>
<keyword evidence="4" id="KW-1185">Reference proteome</keyword>
<dbReference type="SUPFAM" id="SSF57667">
    <property type="entry name" value="beta-beta-alpha zinc fingers"/>
    <property type="match status" value="1"/>
</dbReference>